<dbReference type="InterPro" id="IPR044539">
    <property type="entry name" value="Pch2-like"/>
</dbReference>
<dbReference type="Pfam" id="PF23242">
    <property type="entry name" value="AAA_lid_TRIP13_C"/>
    <property type="match status" value="1"/>
</dbReference>
<feature type="region of interest" description="Disordered" evidence="7">
    <location>
        <begin position="1"/>
        <end position="35"/>
    </location>
</feature>
<evidence type="ECO:0000259" key="8">
    <source>
        <dbReference type="SMART" id="SM00382"/>
    </source>
</evidence>
<dbReference type="PRINTS" id="PR00300">
    <property type="entry name" value="CLPPROTEASEA"/>
</dbReference>
<name>A0AAW1T3I1_9CHLO</name>
<evidence type="ECO:0000256" key="1">
    <source>
        <dbReference type="ARBA" id="ARBA00007271"/>
    </source>
</evidence>
<feature type="domain" description="AAA+ ATPase" evidence="8">
    <location>
        <begin position="200"/>
        <end position="352"/>
    </location>
</feature>
<dbReference type="Pfam" id="PF23563">
    <property type="entry name" value="TRIP13_N"/>
    <property type="match status" value="1"/>
</dbReference>
<dbReference type="Proteomes" id="UP001485043">
    <property type="component" value="Unassembled WGS sequence"/>
</dbReference>
<evidence type="ECO:0000313" key="10">
    <source>
        <dbReference type="Proteomes" id="UP001485043"/>
    </source>
</evidence>
<dbReference type="GO" id="GO:0016887">
    <property type="term" value="F:ATP hydrolysis activity"/>
    <property type="evidence" value="ECO:0007669"/>
    <property type="project" value="InterPro"/>
</dbReference>
<evidence type="ECO:0000256" key="7">
    <source>
        <dbReference type="SAM" id="MobiDB-lite"/>
    </source>
</evidence>
<reference evidence="9 10" key="1">
    <citation type="journal article" date="2024" name="Nat. Commun.">
        <title>Phylogenomics reveals the evolutionary origins of lichenization in chlorophyte algae.</title>
        <authorList>
            <person name="Puginier C."/>
            <person name="Libourel C."/>
            <person name="Otte J."/>
            <person name="Skaloud P."/>
            <person name="Haon M."/>
            <person name="Grisel S."/>
            <person name="Petersen M."/>
            <person name="Berrin J.G."/>
            <person name="Delaux P.M."/>
            <person name="Dal Grande F."/>
            <person name="Keller J."/>
        </authorList>
    </citation>
    <scope>NUCLEOTIDE SEQUENCE [LARGE SCALE GENOMIC DNA]</scope>
    <source>
        <strain evidence="9 10">SAG 2523</strain>
    </source>
</reference>
<gene>
    <name evidence="9" type="ORF">WJX84_002287</name>
</gene>
<evidence type="ECO:0000256" key="5">
    <source>
        <dbReference type="ARBA" id="ARBA00023254"/>
    </source>
</evidence>
<evidence type="ECO:0000313" key="9">
    <source>
        <dbReference type="EMBL" id="KAK9863678.1"/>
    </source>
</evidence>
<dbReference type="InterPro" id="IPR027417">
    <property type="entry name" value="P-loop_NTPase"/>
</dbReference>
<organism evidence="9 10">
    <name type="scientific">Apatococcus fuscideae</name>
    <dbReference type="NCBI Taxonomy" id="2026836"/>
    <lineage>
        <taxon>Eukaryota</taxon>
        <taxon>Viridiplantae</taxon>
        <taxon>Chlorophyta</taxon>
        <taxon>core chlorophytes</taxon>
        <taxon>Trebouxiophyceae</taxon>
        <taxon>Chlorellales</taxon>
        <taxon>Chlorellaceae</taxon>
        <taxon>Apatococcus</taxon>
    </lineage>
</organism>
<dbReference type="PANTHER" id="PTHR45991:SF1">
    <property type="entry name" value="PACHYTENE CHECKPOINT PROTEIN 2 HOMOLOG"/>
    <property type="match status" value="1"/>
</dbReference>
<dbReference type="InterPro" id="IPR003959">
    <property type="entry name" value="ATPase_AAA_core"/>
</dbReference>
<dbReference type="Gene3D" id="3.40.50.300">
    <property type="entry name" value="P-loop containing nucleotide triphosphate hydrolases"/>
    <property type="match status" value="1"/>
</dbReference>
<dbReference type="PANTHER" id="PTHR45991">
    <property type="entry name" value="PACHYTENE CHECKPOINT PROTEIN 2"/>
    <property type="match status" value="1"/>
</dbReference>
<proteinExistence type="inferred from homology"/>
<dbReference type="GO" id="GO:0007131">
    <property type="term" value="P:reciprocal meiotic recombination"/>
    <property type="evidence" value="ECO:0007669"/>
    <property type="project" value="TreeGrafter"/>
</dbReference>
<dbReference type="SUPFAM" id="SSF52540">
    <property type="entry name" value="P-loop containing nucleoside triphosphate hydrolases"/>
    <property type="match status" value="1"/>
</dbReference>
<keyword evidence="3 6" id="KW-0547">Nucleotide-binding</keyword>
<dbReference type="InterPro" id="IPR058249">
    <property type="entry name" value="Pch2_C"/>
</dbReference>
<dbReference type="InterPro" id="IPR001270">
    <property type="entry name" value="ClpA/B"/>
</dbReference>
<feature type="compositionally biased region" description="Basic and acidic residues" evidence="7">
    <location>
        <begin position="15"/>
        <end position="27"/>
    </location>
</feature>
<dbReference type="GO" id="GO:0051598">
    <property type="term" value="P:meiotic recombination checkpoint signaling"/>
    <property type="evidence" value="ECO:0007669"/>
    <property type="project" value="TreeGrafter"/>
</dbReference>
<dbReference type="EMBL" id="JALJOV010000443">
    <property type="protein sequence ID" value="KAK9863678.1"/>
    <property type="molecule type" value="Genomic_DNA"/>
</dbReference>
<evidence type="ECO:0000256" key="2">
    <source>
        <dbReference type="ARBA" id="ARBA00022364"/>
    </source>
</evidence>
<comment type="similarity">
    <text evidence="1">Belongs to the AAA ATPase family. PCH2 subfamily.</text>
</comment>
<dbReference type="GO" id="GO:0005524">
    <property type="term" value="F:ATP binding"/>
    <property type="evidence" value="ECO:0007669"/>
    <property type="project" value="UniProtKB-KW"/>
</dbReference>
<protein>
    <recommendedName>
        <fullName evidence="2">Pachytene checkpoint protein 2 homolog</fullName>
    </recommendedName>
</protein>
<dbReference type="CDD" id="cd19508">
    <property type="entry name" value="RecA-like_Pch2-like"/>
    <property type="match status" value="1"/>
</dbReference>
<dbReference type="PROSITE" id="PS00674">
    <property type="entry name" value="AAA"/>
    <property type="match status" value="1"/>
</dbReference>
<evidence type="ECO:0000256" key="4">
    <source>
        <dbReference type="ARBA" id="ARBA00022840"/>
    </source>
</evidence>
<keyword evidence="10" id="KW-1185">Reference proteome</keyword>
<dbReference type="AlphaFoldDB" id="A0AAW1T3I1"/>
<comment type="caution">
    <text evidence="9">The sequence shown here is derived from an EMBL/GenBank/DDBJ whole genome shotgun (WGS) entry which is preliminary data.</text>
</comment>
<sequence length="478" mass="52383">MEVQTQFRVDTGRATPDRTPRAPHEYPVEPGPSGEWQDTWQEDRVPLDVEVCLDPNSTADLGEIRAAVAALLSTRTLHQQDGPVLLEEGENSFLESNVESITVVDTAATSRSQSFSAPLLFWQIDLRLHVFQLNEEGGAEADDNPDDVSSYKEWELPSREFHQVWESLVYDTDIKQRLLCYAQSALLFSDRGVNPALISWNRVVLLQGPPGTGKTSLCKALAQKLAIRLVERYPHSVFVEVNAHSLFSKWFSESGKLVSRLFARIIEMVEEEDCLVFVLIDEIESLTSARKAAVSGSEPADAIRAVNALLTQLDGLKRYPNVIVLTTSNICEAIDLAFVDRADIKAHIGNPSLRARLHIIISCIGELQRAGIIMAEVELPEPSQAAMLAEAVDGQGTEAMDEAQSKAATALLEVAQQCDGFSGRTLRKLPFLAHACLREASIPAAPRYPAALPSTLAMIAALKSAVEAEKGDRNALYG</sequence>
<dbReference type="InterPro" id="IPR003960">
    <property type="entry name" value="ATPase_AAA_CS"/>
</dbReference>
<dbReference type="SMART" id="SM00382">
    <property type="entry name" value="AAA"/>
    <property type="match status" value="1"/>
</dbReference>
<evidence type="ECO:0000256" key="6">
    <source>
        <dbReference type="RuleBase" id="RU003651"/>
    </source>
</evidence>
<evidence type="ECO:0000256" key="3">
    <source>
        <dbReference type="ARBA" id="ARBA00022741"/>
    </source>
</evidence>
<dbReference type="FunFam" id="3.40.50.300:FF:000680">
    <property type="entry name" value="pachytene checkpoint protein 2 homolog"/>
    <property type="match status" value="1"/>
</dbReference>
<dbReference type="Pfam" id="PF00004">
    <property type="entry name" value="AAA"/>
    <property type="match status" value="1"/>
</dbReference>
<accession>A0AAW1T3I1</accession>
<keyword evidence="4 6" id="KW-0067">ATP-binding</keyword>
<keyword evidence="5" id="KW-0469">Meiosis</keyword>
<dbReference type="InterPro" id="IPR003593">
    <property type="entry name" value="AAA+_ATPase"/>
</dbReference>
<dbReference type="GO" id="GO:0005694">
    <property type="term" value="C:chromosome"/>
    <property type="evidence" value="ECO:0007669"/>
    <property type="project" value="TreeGrafter"/>
</dbReference>
<dbReference type="GO" id="GO:0005634">
    <property type="term" value="C:nucleus"/>
    <property type="evidence" value="ECO:0007669"/>
    <property type="project" value="TreeGrafter"/>
</dbReference>